<dbReference type="GO" id="GO:0016652">
    <property type="term" value="F:oxidoreductase activity, acting on NAD(P)H as acceptor"/>
    <property type="evidence" value="ECO:0007669"/>
    <property type="project" value="UniProtKB-UniRule"/>
</dbReference>
<protein>
    <recommendedName>
        <fullName evidence="6">FMN dependent NADH:quinone oxidoreductase</fullName>
        <ecNumber evidence="6">1.6.5.-</ecNumber>
    </recommendedName>
    <alternativeName>
        <fullName evidence="6">Azo-dye reductase</fullName>
    </alternativeName>
    <alternativeName>
        <fullName evidence="6">FMN-dependent NADH-azo compound oxidoreductase</fullName>
    </alternativeName>
    <alternativeName>
        <fullName evidence="6">FMN-dependent NADH-azoreductase</fullName>
        <ecNumber evidence="6">1.7.1.17</ecNumber>
    </alternativeName>
</protein>
<dbReference type="EC" id="1.6.5.-" evidence="6"/>
<evidence type="ECO:0000256" key="4">
    <source>
        <dbReference type="ARBA" id="ARBA00023027"/>
    </source>
</evidence>
<evidence type="ECO:0000256" key="5">
    <source>
        <dbReference type="ARBA" id="ARBA00048542"/>
    </source>
</evidence>
<dbReference type="InterPro" id="IPR003680">
    <property type="entry name" value="Flavodoxin_fold"/>
</dbReference>
<evidence type="ECO:0000256" key="3">
    <source>
        <dbReference type="ARBA" id="ARBA00023002"/>
    </source>
</evidence>
<keyword evidence="2 6" id="KW-0288">FMN</keyword>
<comment type="caution">
    <text evidence="6">Lacks conserved residue(s) required for the propagation of feature annotation.</text>
</comment>
<gene>
    <name evidence="6 8" type="primary">azoR</name>
    <name evidence="8" type="ORF">SPI02_14210</name>
</gene>
<dbReference type="NCBIfam" id="NF010075">
    <property type="entry name" value="PRK13556.1"/>
    <property type="match status" value="1"/>
</dbReference>
<evidence type="ECO:0000259" key="7">
    <source>
        <dbReference type="Pfam" id="PF02525"/>
    </source>
</evidence>
<dbReference type="HAMAP" id="MF_01216">
    <property type="entry name" value="Azoreductase_type1"/>
    <property type="match status" value="1"/>
</dbReference>
<dbReference type="Gene3D" id="3.40.50.360">
    <property type="match status" value="1"/>
</dbReference>
<evidence type="ECO:0000313" key="9">
    <source>
        <dbReference type="Proteomes" id="UP000321736"/>
    </source>
</evidence>
<comment type="function">
    <text evidence="6">Also exhibits azoreductase activity. Catalyzes the reductive cleavage of the azo bond in aromatic azo compounds to the corresponding amines.</text>
</comment>
<dbReference type="InterPro" id="IPR023048">
    <property type="entry name" value="NADH:quinone_OxRdtase_FMN_depd"/>
</dbReference>
<feature type="domain" description="Flavodoxin-like fold" evidence="7">
    <location>
        <begin position="3"/>
        <end position="202"/>
    </location>
</feature>
<keyword evidence="3 6" id="KW-0560">Oxidoreductase</keyword>
<dbReference type="GO" id="GO:0010181">
    <property type="term" value="F:FMN binding"/>
    <property type="evidence" value="ECO:0007669"/>
    <property type="project" value="UniProtKB-UniRule"/>
</dbReference>
<dbReference type="EC" id="1.7.1.17" evidence="6"/>
<feature type="binding site" evidence="6">
    <location>
        <begin position="17"/>
        <end position="19"/>
    </location>
    <ligand>
        <name>FMN</name>
        <dbReference type="ChEBI" id="CHEBI:58210"/>
    </ligand>
</feature>
<dbReference type="PANTHER" id="PTHR43741:SF7">
    <property type="entry name" value="FMN-DEPENDENT NADH:QUINONE OXIDOREDUCTASE"/>
    <property type="match status" value="1"/>
</dbReference>
<dbReference type="PANTHER" id="PTHR43741">
    <property type="entry name" value="FMN-DEPENDENT NADH-AZOREDUCTASE 1"/>
    <property type="match status" value="1"/>
</dbReference>
<keyword evidence="1 6" id="KW-0285">Flavoprotein</keyword>
<dbReference type="GO" id="GO:0009055">
    <property type="term" value="F:electron transfer activity"/>
    <property type="evidence" value="ECO:0007669"/>
    <property type="project" value="UniProtKB-UniRule"/>
</dbReference>
<dbReference type="RefSeq" id="WP_095103463.1">
    <property type="nucleotide sequence ID" value="NZ_BKAR01000015.1"/>
</dbReference>
<evidence type="ECO:0000313" key="8">
    <source>
        <dbReference type="EMBL" id="GEP84836.1"/>
    </source>
</evidence>
<dbReference type="GO" id="GO:0016655">
    <property type="term" value="F:oxidoreductase activity, acting on NAD(P)H, quinone or similar compound as acceptor"/>
    <property type="evidence" value="ECO:0007669"/>
    <property type="project" value="InterPro"/>
</dbReference>
<keyword evidence="4 6" id="KW-0520">NAD</keyword>
<comment type="similarity">
    <text evidence="6">Belongs to the azoreductase type 1 family.</text>
</comment>
<comment type="subunit">
    <text evidence="6">Homodimer.</text>
</comment>
<evidence type="ECO:0000256" key="2">
    <source>
        <dbReference type="ARBA" id="ARBA00022643"/>
    </source>
</evidence>
<dbReference type="SUPFAM" id="SSF52218">
    <property type="entry name" value="Flavoproteins"/>
    <property type="match status" value="1"/>
</dbReference>
<comment type="caution">
    <text evidence="8">The sequence shown here is derived from an EMBL/GenBank/DDBJ whole genome shotgun (WGS) entry which is preliminary data.</text>
</comment>
<keyword evidence="9" id="KW-1185">Reference proteome</keyword>
<proteinExistence type="inferred from homology"/>
<comment type="catalytic activity">
    <reaction evidence="6">
        <text>2 a quinone + NADH + H(+) = 2 a 1,4-benzosemiquinone + NAD(+)</text>
        <dbReference type="Rhea" id="RHEA:65952"/>
        <dbReference type="ChEBI" id="CHEBI:15378"/>
        <dbReference type="ChEBI" id="CHEBI:57540"/>
        <dbReference type="ChEBI" id="CHEBI:57945"/>
        <dbReference type="ChEBI" id="CHEBI:132124"/>
        <dbReference type="ChEBI" id="CHEBI:134225"/>
    </reaction>
</comment>
<dbReference type="Pfam" id="PF02525">
    <property type="entry name" value="Flavodoxin_2"/>
    <property type="match status" value="1"/>
</dbReference>
<dbReference type="EMBL" id="BKAR01000015">
    <property type="protein sequence ID" value="GEP84836.1"/>
    <property type="molecule type" value="Genomic_DNA"/>
</dbReference>
<dbReference type="Proteomes" id="UP000321736">
    <property type="component" value="Unassembled WGS sequence"/>
</dbReference>
<comment type="cofactor">
    <cofactor evidence="6">
        <name>FMN</name>
        <dbReference type="ChEBI" id="CHEBI:58210"/>
    </cofactor>
    <text evidence="6">Binds 1 FMN per subunit.</text>
</comment>
<evidence type="ECO:0000256" key="6">
    <source>
        <dbReference type="HAMAP-Rule" id="MF_01216"/>
    </source>
</evidence>
<comment type="catalytic activity">
    <reaction evidence="5">
        <text>N,N-dimethyl-1,4-phenylenediamine + anthranilate + 2 NAD(+) = 2-(4-dimethylaminophenyl)diazenylbenzoate + 2 NADH + 2 H(+)</text>
        <dbReference type="Rhea" id="RHEA:55872"/>
        <dbReference type="ChEBI" id="CHEBI:15378"/>
        <dbReference type="ChEBI" id="CHEBI:15783"/>
        <dbReference type="ChEBI" id="CHEBI:16567"/>
        <dbReference type="ChEBI" id="CHEBI:57540"/>
        <dbReference type="ChEBI" id="CHEBI:57945"/>
        <dbReference type="ChEBI" id="CHEBI:71579"/>
        <dbReference type="EC" id="1.7.1.17"/>
    </reaction>
    <physiologicalReaction direction="right-to-left" evidence="5">
        <dbReference type="Rhea" id="RHEA:55874"/>
    </physiologicalReaction>
</comment>
<dbReference type="OrthoDB" id="9805013at2"/>
<name>A0A239TLH9_9STAP</name>
<reference evidence="8 9" key="1">
    <citation type="submission" date="2019-07" db="EMBL/GenBank/DDBJ databases">
        <title>Whole genome shotgun sequence of Staphylococcus piscifermentans NBRC 109625.</title>
        <authorList>
            <person name="Hosoyama A."/>
            <person name="Uohara A."/>
            <person name="Ohji S."/>
            <person name="Ichikawa N."/>
        </authorList>
    </citation>
    <scope>NUCLEOTIDE SEQUENCE [LARGE SCALE GENOMIC DNA]</scope>
    <source>
        <strain evidence="8 9">NBRC 109625</strain>
    </source>
</reference>
<feature type="binding site" evidence="6">
    <location>
        <begin position="99"/>
        <end position="102"/>
    </location>
    <ligand>
        <name>FMN</name>
        <dbReference type="ChEBI" id="CHEBI:58210"/>
    </ligand>
</feature>
<accession>A0A239TLH9</accession>
<dbReference type="AlphaFoldDB" id="A0A239TLH9"/>
<evidence type="ECO:0000256" key="1">
    <source>
        <dbReference type="ARBA" id="ARBA00022630"/>
    </source>
</evidence>
<dbReference type="InterPro" id="IPR029039">
    <property type="entry name" value="Flavoprotein-like_sf"/>
</dbReference>
<comment type="function">
    <text evidence="6">Quinone reductase that provides resistance to thiol-specific stress caused by electrophilic quinones.</text>
</comment>
<feature type="binding site" evidence="6">
    <location>
        <begin position="143"/>
        <end position="146"/>
    </location>
    <ligand>
        <name>FMN</name>
        <dbReference type="ChEBI" id="CHEBI:58210"/>
    </ligand>
</feature>
<organism evidence="8 9">
    <name type="scientific">Staphylococcus piscifermentans</name>
    <dbReference type="NCBI Taxonomy" id="70258"/>
    <lineage>
        <taxon>Bacteria</taxon>
        <taxon>Bacillati</taxon>
        <taxon>Bacillota</taxon>
        <taxon>Bacilli</taxon>
        <taxon>Bacillales</taxon>
        <taxon>Staphylococcaceae</taxon>
        <taxon>Staphylococcus</taxon>
    </lineage>
</organism>
<dbReference type="InterPro" id="IPR050104">
    <property type="entry name" value="FMN-dep_NADH:Q_OxRdtase_AzoR1"/>
</dbReference>
<sequence>MSQVLYITAHPLNEMVSNSMAVGKAFIESYEEAHPDDEVVHIDLFKDEVPEIDADVFSGWGKLQSGEALSEVEQHKVSRLAELVDQFVAADKYVIVTPMWNLSFPPAVKRYFDAVSIAGKSFKYTSEGPQGLLTDKTALHIQSRGGFYNEGPAAEMEMGDRYIRTIFTFMGVPKYRLIAVEGHNKVPEKAEEIKLNAIQQAESFAKEF</sequence>